<keyword evidence="8" id="KW-0479">Metal-binding</keyword>
<comment type="similarity">
    <text evidence="4">Belongs to the PEP-utilizing enzyme family.</text>
</comment>
<evidence type="ECO:0000259" key="15">
    <source>
        <dbReference type="Pfam" id="PF00391"/>
    </source>
</evidence>
<keyword evidence="12" id="KW-0460">Magnesium</keyword>
<evidence type="ECO:0000256" key="12">
    <source>
        <dbReference type="ARBA" id="ARBA00022842"/>
    </source>
</evidence>
<keyword evidence="18" id="KW-0670">Pyruvate</keyword>
<dbReference type="EC" id="2.7.9.2" evidence="5"/>
<evidence type="ECO:0000256" key="11">
    <source>
        <dbReference type="ARBA" id="ARBA00022840"/>
    </source>
</evidence>
<proteinExistence type="inferred from homology"/>
<dbReference type="InterPro" id="IPR000121">
    <property type="entry name" value="PEP_util_C"/>
</dbReference>
<dbReference type="GO" id="GO:0008986">
    <property type="term" value="F:pyruvate, water dikinase activity"/>
    <property type="evidence" value="ECO:0007669"/>
    <property type="project" value="UniProtKB-EC"/>
</dbReference>
<accession>A0A6G9YH85</accession>
<dbReference type="InterPro" id="IPR015813">
    <property type="entry name" value="Pyrv/PenolPyrv_kinase-like_dom"/>
</dbReference>
<protein>
    <recommendedName>
        <fullName evidence="6">Phosphoenolpyruvate synthase</fullName>
        <ecNumber evidence="5">2.7.9.2</ecNumber>
    </recommendedName>
    <alternativeName>
        <fullName evidence="13">Pyruvate, water dikinase</fullName>
    </alternativeName>
</protein>
<sequence length="609" mass="65077">MLASLFSPRAETYRAERKFDGAPAMAVVVQVMVDVRRSGVAFTADPATGDTDRVVIEGARGQGEVVVSGAVEPDHYVVAKDDLRILLAHTGNQRFEIVRDTAGGGDKTVELTDLNERVLSDGDVRGIARLAIAAEKHYGRPQDVEWAIDGGQIWLVQARPITTLGPAAATAPGAPLHTGAVLASGLPASPGTATGTVRVLAGPEEGHLLRDGEILVAERTTPDWVPTIRRAVALVTDSGGVTCHAAIVARELGVPCVVGTRTATTDLHSGQVVTVDGGSGRILEGALAQPVHVSEPAPVASALAPTTATKIYVNLAMPDLAEHVAAQPVDGVGLLRAEFLLTRALGGYHPHELISRGEQRTFVDRMADSLSKIAAAFTPRPVIYRATDLRSNEFRALTGGASHEPVEDNPMIGYRGCFRYVREPEMFRLELAALARVRERTPNVHLMIPFVRTRWELEACLELVDASPLGKARGLHRWVMAEVPSVVHWLPEYVGLGIDGVSIGSNDLTQLMLGVDRDSQLCADVFDEADPAVLAAIEQIVRTARAHGITSSLCGQAPSTRPDFAEHLVRMGITSISVNPDAIEQVRTVVAAAERRVLLDAALDRPRAR</sequence>
<dbReference type="Pfam" id="PF02896">
    <property type="entry name" value="PEP-utilizers_C"/>
    <property type="match status" value="1"/>
</dbReference>
<dbReference type="Proteomes" id="UP000503540">
    <property type="component" value="Chromosome"/>
</dbReference>
<dbReference type="NCBIfam" id="NF005057">
    <property type="entry name" value="PRK06464.1"/>
    <property type="match status" value="1"/>
</dbReference>
<evidence type="ECO:0000313" key="18">
    <source>
        <dbReference type="EMBL" id="QIS12510.1"/>
    </source>
</evidence>
<evidence type="ECO:0000256" key="4">
    <source>
        <dbReference type="ARBA" id="ARBA00007837"/>
    </source>
</evidence>
<dbReference type="SUPFAM" id="SSF56059">
    <property type="entry name" value="Glutathione synthetase ATP-binding domain-like"/>
    <property type="match status" value="1"/>
</dbReference>
<feature type="domain" description="PEP-utilising enzyme C-terminal" evidence="17">
    <location>
        <begin position="302"/>
        <end position="594"/>
    </location>
</feature>
<dbReference type="GO" id="GO:0005524">
    <property type="term" value="F:ATP binding"/>
    <property type="evidence" value="ECO:0007669"/>
    <property type="project" value="UniProtKB-KW"/>
</dbReference>
<dbReference type="InterPro" id="IPR013815">
    <property type="entry name" value="ATP_grasp_subdomain_1"/>
</dbReference>
<dbReference type="PROSITE" id="PS00370">
    <property type="entry name" value="PEP_ENZYMES_PHOS_SITE"/>
    <property type="match status" value="1"/>
</dbReference>
<dbReference type="AlphaFoldDB" id="A0A6G9YH85"/>
<dbReference type="SUPFAM" id="SSF52009">
    <property type="entry name" value="Phosphohistidine domain"/>
    <property type="match status" value="1"/>
</dbReference>
<comment type="cofactor">
    <cofactor evidence="1">
        <name>Mg(2+)</name>
        <dbReference type="ChEBI" id="CHEBI:18420"/>
    </cofactor>
</comment>
<feature type="domain" description="PEP-utilising enzyme mobile" evidence="15">
    <location>
        <begin position="210"/>
        <end position="280"/>
    </location>
</feature>
<keyword evidence="19" id="KW-1185">Reference proteome</keyword>
<evidence type="ECO:0000256" key="13">
    <source>
        <dbReference type="ARBA" id="ARBA00033470"/>
    </source>
</evidence>
<evidence type="ECO:0000256" key="8">
    <source>
        <dbReference type="ARBA" id="ARBA00022723"/>
    </source>
</evidence>
<dbReference type="Gene3D" id="3.30.470.20">
    <property type="entry name" value="ATP-grasp fold, B domain"/>
    <property type="match status" value="1"/>
</dbReference>
<keyword evidence="7 18" id="KW-0808">Transferase</keyword>
<evidence type="ECO:0000259" key="17">
    <source>
        <dbReference type="Pfam" id="PF02896"/>
    </source>
</evidence>
<dbReference type="InterPro" id="IPR040442">
    <property type="entry name" value="Pyrv_kinase-like_dom_sf"/>
</dbReference>
<dbReference type="UniPathway" id="UPA00138"/>
<dbReference type="InterPro" id="IPR008279">
    <property type="entry name" value="PEP-util_enz_mobile_dom"/>
</dbReference>
<dbReference type="SUPFAM" id="SSF51621">
    <property type="entry name" value="Phosphoenolpyruvate/pyruvate domain"/>
    <property type="match status" value="1"/>
</dbReference>
<reference evidence="18 19" key="1">
    <citation type="journal article" date="2019" name="ACS Chem. Biol.">
        <title>Identification and Mobilization of a Cryptic Antibiotic Biosynthesis Gene Locus from a Human-Pathogenic Nocardia Isolate.</title>
        <authorList>
            <person name="Herisse M."/>
            <person name="Ishida K."/>
            <person name="Porter J.L."/>
            <person name="Howden B."/>
            <person name="Hertweck C."/>
            <person name="Stinear T.P."/>
            <person name="Pidot S.J."/>
        </authorList>
    </citation>
    <scope>NUCLEOTIDE SEQUENCE [LARGE SCALE GENOMIC DNA]</scope>
    <source>
        <strain evidence="18 19">AUSMDU00012717</strain>
    </source>
</reference>
<evidence type="ECO:0000259" key="16">
    <source>
        <dbReference type="Pfam" id="PF01326"/>
    </source>
</evidence>
<dbReference type="InterPro" id="IPR036637">
    <property type="entry name" value="Phosphohistidine_dom_sf"/>
</dbReference>
<gene>
    <name evidence="18" type="primary">ppsA</name>
    <name evidence="18" type="ORF">F5544_23255</name>
</gene>
<comment type="function">
    <text evidence="2">Catalyzes the phosphorylation of pyruvate to phosphoenolpyruvate.</text>
</comment>
<evidence type="ECO:0000256" key="1">
    <source>
        <dbReference type="ARBA" id="ARBA00001946"/>
    </source>
</evidence>
<comment type="catalytic activity">
    <reaction evidence="14">
        <text>pyruvate + ATP + H2O = phosphoenolpyruvate + AMP + phosphate + 2 H(+)</text>
        <dbReference type="Rhea" id="RHEA:11364"/>
        <dbReference type="ChEBI" id="CHEBI:15361"/>
        <dbReference type="ChEBI" id="CHEBI:15377"/>
        <dbReference type="ChEBI" id="CHEBI:15378"/>
        <dbReference type="ChEBI" id="CHEBI:30616"/>
        <dbReference type="ChEBI" id="CHEBI:43474"/>
        <dbReference type="ChEBI" id="CHEBI:58702"/>
        <dbReference type="ChEBI" id="CHEBI:456215"/>
        <dbReference type="EC" id="2.7.9.2"/>
    </reaction>
</comment>
<evidence type="ECO:0000256" key="9">
    <source>
        <dbReference type="ARBA" id="ARBA00022741"/>
    </source>
</evidence>
<dbReference type="Pfam" id="PF00391">
    <property type="entry name" value="PEP-utilizers"/>
    <property type="match status" value="1"/>
</dbReference>
<dbReference type="Gene3D" id="3.30.1490.20">
    <property type="entry name" value="ATP-grasp fold, A domain"/>
    <property type="match status" value="1"/>
</dbReference>
<evidence type="ECO:0000256" key="6">
    <source>
        <dbReference type="ARBA" id="ARBA00021623"/>
    </source>
</evidence>
<dbReference type="PANTHER" id="PTHR43030">
    <property type="entry name" value="PHOSPHOENOLPYRUVATE SYNTHASE"/>
    <property type="match status" value="1"/>
</dbReference>
<keyword evidence="11" id="KW-0067">ATP-binding</keyword>
<evidence type="ECO:0000256" key="5">
    <source>
        <dbReference type="ARBA" id="ARBA00011996"/>
    </source>
</evidence>
<dbReference type="EMBL" id="CP046172">
    <property type="protein sequence ID" value="QIS12510.1"/>
    <property type="molecule type" value="Genomic_DNA"/>
</dbReference>
<evidence type="ECO:0000256" key="2">
    <source>
        <dbReference type="ARBA" id="ARBA00002988"/>
    </source>
</evidence>
<dbReference type="PANTHER" id="PTHR43030:SF1">
    <property type="entry name" value="PHOSPHOENOLPYRUVATE SYNTHASE"/>
    <property type="match status" value="1"/>
</dbReference>
<evidence type="ECO:0000256" key="3">
    <source>
        <dbReference type="ARBA" id="ARBA00004742"/>
    </source>
</evidence>
<dbReference type="Gene3D" id="3.50.30.10">
    <property type="entry name" value="Phosphohistidine domain"/>
    <property type="match status" value="1"/>
</dbReference>
<dbReference type="GO" id="GO:0006094">
    <property type="term" value="P:gluconeogenesis"/>
    <property type="evidence" value="ECO:0007669"/>
    <property type="project" value="UniProtKB-UniPathway"/>
</dbReference>
<feature type="domain" description="Pyruvate phosphate dikinase AMP/ATP-binding" evidence="16">
    <location>
        <begin position="2"/>
        <end position="169"/>
    </location>
</feature>
<dbReference type="InterPro" id="IPR002192">
    <property type="entry name" value="PPDK_AMP/ATP-bd"/>
</dbReference>
<evidence type="ECO:0000256" key="7">
    <source>
        <dbReference type="ARBA" id="ARBA00022679"/>
    </source>
</evidence>
<dbReference type="KEGG" id="nah:F5544_23255"/>
<evidence type="ECO:0000256" key="10">
    <source>
        <dbReference type="ARBA" id="ARBA00022777"/>
    </source>
</evidence>
<dbReference type="InterPro" id="IPR006319">
    <property type="entry name" value="PEP_synth"/>
</dbReference>
<comment type="pathway">
    <text evidence="3">Carbohydrate biosynthesis; gluconeogenesis.</text>
</comment>
<evidence type="ECO:0000256" key="14">
    <source>
        <dbReference type="ARBA" id="ARBA00047700"/>
    </source>
</evidence>
<dbReference type="Pfam" id="PF01326">
    <property type="entry name" value="PPDK_N"/>
    <property type="match status" value="1"/>
</dbReference>
<name>A0A6G9YH85_9NOCA</name>
<keyword evidence="10" id="KW-0418">Kinase</keyword>
<evidence type="ECO:0000313" key="19">
    <source>
        <dbReference type="Proteomes" id="UP000503540"/>
    </source>
</evidence>
<dbReference type="GO" id="GO:0046872">
    <property type="term" value="F:metal ion binding"/>
    <property type="evidence" value="ECO:0007669"/>
    <property type="project" value="UniProtKB-KW"/>
</dbReference>
<organism evidence="18 19">
    <name type="scientific">Nocardia arthritidis</name>
    <dbReference type="NCBI Taxonomy" id="228602"/>
    <lineage>
        <taxon>Bacteria</taxon>
        <taxon>Bacillati</taxon>
        <taxon>Actinomycetota</taxon>
        <taxon>Actinomycetes</taxon>
        <taxon>Mycobacteriales</taxon>
        <taxon>Nocardiaceae</taxon>
        <taxon>Nocardia</taxon>
    </lineage>
</organism>
<dbReference type="InterPro" id="IPR018274">
    <property type="entry name" value="PEP_util_AS"/>
</dbReference>
<dbReference type="Gene3D" id="3.20.20.60">
    <property type="entry name" value="Phosphoenolpyruvate-binding domains"/>
    <property type="match status" value="1"/>
</dbReference>
<keyword evidence="9" id="KW-0547">Nucleotide-binding</keyword>